<dbReference type="AlphaFoldDB" id="A0A0P0ZGG4"/>
<dbReference type="EMBL" id="HG813239">
    <property type="protein sequence ID" value="CDM08139.1"/>
    <property type="molecule type" value="Genomic_DNA"/>
</dbReference>
<name>A0A0P0ZGG4_ERWAM</name>
<evidence type="ECO:0000313" key="1">
    <source>
        <dbReference type="EMBL" id="CDM08139.1"/>
    </source>
</evidence>
<accession>A0A0P0ZGG4</accession>
<geneLocation type="plasmid" evidence="1">
    <name>pEA29</name>
</geneLocation>
<proteinExistence type="predicted"/>
<organism evidence="1">
    <name type="scientific">Erwinia amylovora</name>
    <name type="common">Fire blight bacteria</name>
    <dbReference type="NCBI Taxonomy" id="552"/>
    <lineage>
        <taxon>Bacteria</taxon>
        <taxon>Pseudomonadati</taxon>
        <taxon>Pseudomonadota</taxon>
        <taxon>Gammaproteobacteria</taxon>
        <taxon>Enterobacterales</taxon>
        <taxon>Erwiniaceae</taxon>
        <taxon>Erwinia</taxon>
    </lineage>
</organism>
<reference evidence="1" key="1">
    <citation type="submission" date="2013-11" db="EMBL/GenBank/DDBJ databases">
        <title>The novel cryptic plasmid pEA68 of Erwinia amylovora strain 692 and definition of a novel family of plasmids.</title>
        <authorList>
            <person name="Ismail E."/>
            <person name="Blom J."/>
            <person name="Bultreys A."/>
            <person name="Ivanovic M."/>
            <person name="Obradovic A."/>
            <person name="Van Doorn J."/>
            <person name="Bergsma-Vlami M."/>
            <person name="Maes M."/>
            <person name="Willems A."/>
            <person name="Stockwell V."/>
            <person name="Smits T.H.M."/>
            <person name="Pulawska J."/>
        </authorList>
    </citation>
    <scope>NUCLEOTIDE SEQUENCE [LARGE SCALE GENOMIC DNA]</scope>
    <source>
        <strain evidence="1">692</strain>
        <plasmid evidence="1">pEA29</plasmid>
    </source>
</reference>
<gene>
    <name evidence="1" type="ORF">EAMY692_p20013</name>
</gene>
<sequence>MIIIAIDIDNFTLTVHLFMGCSHSLTFWCFKHRLPAGVPCNMTKRASCLNDIGKSDTSFNADGYRCLNILFYLSIYISTC</sequence>
<protein>
    <submittedName>
        <fullName evidence="1">Uncharacterized protein</fullName>
    </submittedName>
</protein>
<keyword evidence="1" id="KW-0614">Plasmid</keyword>